<gene>
    <name evidence="1" type="ORF">SAMN06297397_0577</name>
</gene>
<protein>
    <submittedName>
        <fullName evidence="1">Uncharacterized protein</fullName>
    </submittedName>
</protein>
<keyword evidence="2" id="KW-1185">Reference proteome</keyword>
<reference evidence="1" key="1">
    <citation type="submission" date="2017-04" db="EMBL/GenBank/DDBJ databases">
        <authorList>
            <person name="Varghese N."/>
            <person name="Submissions S."/>
        </authorList>
    </citation>
    <scope>NUCLEOTIDE SEQUENCE</scope>
    <source>
        <strain evidence="1">WTE2008</strain>
    </source>
</reference>
<evidence type="ECO:0000313" key="1">
    <source>
        <dbReference type="EMBL" id="SMC39443.1"/>
    </source>
</evidence>
<comment type="caution">
    <text evidence="1">The sequence shown here is derived from an EMBL/GenBank/DDBJ whole genome shotgun (WGS) entry which is preliminary data.</text>
</comment>
<name>A0AC61PIC5_9FIRM</name>
<evidence type="ECO:0000313" key="2">
    <source>
        <dbReference type="Proteomes" id="UP000192328"/>
    </source>
</evidence>
<sequence>MPVKLNEREYRDISMEDIELRKQDDGQYIVEGYATKWNEYQLWDDGEYRMFERFNEHSFDSTDFSDDIFLLNHEGRVFARTSNNTLVVAPDEIGLKVRAYLGGTEEGRKIFEEIQGGYLTKMSHGFRSNRKTEKRTVVENTAEGRIDVHREIMEVAKHFDVSVVSQPANDATSISARNLSEGVIAEVKEERLAIEAQRRKKEQIAIMAEMI</sequence>
<organism evidence="1 2">
    <name type="scientific">Aristaeella lactis</name>
    <dbReference type="NCBI Taxonomy" id="3046383"/>
    <lineage>
        <taxon>Bacteria</taxon>
        <taxon>Bacillati</taxon>
        <taxon>Bacillota</taxon>
        <taxon>Clostridia</taxon>
        <taxon>Eubacteriales</taxon>
        <taxon>Aristaeellaceae</taxon>
        <taxon>Aristaeella</taxon>
    </lineage>
</organism>
<dbReference type="Proteomes" id="UP000192328">
    <property type="component" value="Unassembled WGS sequence"/>
</dbReference>
<proteinExistence type="predicted"/>
<accession>A0AC61PIC5</accession>
<dbReference type="EMBL" id="FWXZ01000001">
    <property type="protein sequence ID" value="SMC39443.1"/>
    <property type="molecule type" value="Genomic_DNA"/>
</dbReference>